<dbReference type="Pfam" id="PF00196">
    <property type="entry name" value="GerE"/>
    <property type="match status" value="1"/>
</dbReference>
<dbReference type="SMART" id="SM00421">
    <property type="entry name" value="HTH_LUXR"/>
    <property type="match status" value="1"/>
</dbReference>
<keyword evidence="1" id="KW-0238">DNA-binding</keyword>
<dbReference type="NCBIfam" id="NF011940">
    <property type="entry name" value="PRK15411.1"/>
    <property type="match status" value="1"/>
</dbReference>
<dbReference type="EMBL" id="UAWQ01000017">
    <property type="protein sequence ID" value="SQC44698.1"/>
    <property type="molecule type" value="Genomic_DNA"/>
</dbReference>
<name>A0A2X3EPF3_KLEPN</name>
<dbReference type="PROSITE" id="PS50043">
    <property type="entry name" value="HTH_LUXR_2"/>
    <property type="match status" value="1"/>
</dbReference>
<evidence type="ECO:0000256" key="1">
    <source>
        <dbReference type="ARBA" id="ARBA00023125"/>
    </source>
</evidence>
<dbReference type="InterPro" id="IPR016032">
    <property type="entry name" value="Sig_transdc_resp-reg_C-effctor"/>
</dbReference>
<organism evidence="3 4">
    <name type="scientific">Klebsiella pneumoniae</name>
    <dbReference type="NCBI Taxonomy" id="573"/>
    <lineage>
        <taxon>Bacteria</taxon>
        <taxon>Pseudomonadati</taxon>
        <taxon>Pseudomonadota</taxon>
        <taxon>Gammaproteobacteria</taxon>
        <taxon>Enterobacterales</taxon>
        <taxon>Enterobacteriaceae</taxon>
        <taxon>Klebsiella/Raoultella group</taxon>
        <taxon>Klebsiella</taxon>
        <taxon>Klebsiella pneumoniae complex</taxon>
    </lineage>
</organism>
<dbReference type="InterPro" id="IPR000792">
    <property type="entry name" value="Tscrpt_reg_LuxR_C"/>
</dbReference>
<dbReference type="GO" id="GO:0006355">
    <property type="term" value="P:regulation of DNA-templated transcription"/>
    <property type="evidence" value="ECO:0007669"/>
    <property type="project" value="InterPro"/>
</dbReference>
<reference evidence="3 4" key="1">
    <citation type="submission" date="2018-06" db="EMBL/GenBank/DDBJ databases">
        <authorList>
            <consortium name="Pathogen Informatics"/>
            <person name="Doyle S."/>
        </authorList>
    </citation>
    <scope>NUCLEOTIDE SEQUENCE [LARGE SCALE GENOMIC DNA]</scope>
    <source>
        <strain evidence="3 4">NCTC13465</strain>
    </source>
</reference>
<protein>
    <submittedName>
        <fullName evidence="3">Colanic acid capsular biosynthesis activation accesory protein RcsA</fullName>
    </submittedName>
</protein>
<evidence type="ECO:0000313" key="4">
    <source>
        <dbReference type="Proteomes" id="UP000251721"/>
    </source>
</evidence>
<evidence type="ECO:0000313" key="3">
    <source>
        <dbReference type="EMBL" id="SQC44698.1"/>
    </source>
</evidence>
<accession>A0A2X3EPF3</accession>
<evidence type="ECO:0000259" key="2">
    <source>
        <dbReference type="PROSITE" id="PS50043"/>
    </source>
</evidence>
<dbReference type="CDD" id="cd06170">
    <property type="entry name" value="LuxR_C_like"/>
    <property type="match status" value="1"/>
</dbReference>
<dbReference type="InterPro" id="IPR036388">
    <property type="entry name" value="WH-like_DNA-bd_sf"/>
</dbReference>
<feature type="domain" description="HTH luxR-type" evidence="2">
    <location>
        <begin position="49"/>
        <end position="114"/>
    </location>
</feature>
<dbReference type="SUPFAM" id="SSF46894">
    <property type="entry name" value="C-terminal effector domain of the bipartite response regulators"/>
    <property type="match status" value="1"/>
</dbReference>
<dbReference type="PRINTS" id="PR00038">
    <property type="entry name" value="HTHLUXR"/>
</dbReference>
<dbReference type="PROSITE" id="PS00622">
    <property type="entry name" value="HTH_LUXR_1"/>
    <property type="match status" value="1"/>
</dbReference>
<proteinExistence type="predicted"/>
<dbReference type="Gene3D" id="1.10.10.10">
    <property type="entry name" value="Winged helix-like DNA-binding domain superfamily/Winged helix DNA-binding domain"/>
    <property type="match status" value="1"/>
</dbReference>
<dbReference type="AlphaFoldDB" id="A0A2X3EPF3"/>
<sequence>MFAGKKSAQIREILISESAWEEMTCLFAPSLDVILVNYLKYKNTSVGQLTLPTLSLSKTESNMLQMWMAGHGTSQISTQMNIKAKTVSSHKGNIKKKIQTHNKQVIYHIVRLTENITSGIQVNMR</sequence>
<gene>
    <name evidence="3" type="primary">rcsA_2</name>
    <name evidence="3" type="ORF">NCTC13465_03222</name>
</gene>
<dbReference type="GO" id="GO:0003677">
    <property type="term" value="F:DNA binding"/>
    <property type="evidence" value="ECO:0007669"/>
    <property type="project" value="UniProtKB-KW"/>
</dbReference>
<dbReference type="Proteomes" id="UP000251721">
    <property type="component" value="Unassembled WGS sequence"/>
</dbReference>